<dbReference type="Gene3D" id="1.10.3210.10">
    <property type="entry name" value="Hypothetical protein af1432"/>
    <property type="match status" value="1"/>
</dbReference>
<dbReference type="Proteomes" id="UP001382935">
    <property type="component" value="Chromosome"/>
</dbReference>
<evidence type="ECO:0000313" key="1">
    <source>
        <dbReference type="EMBL" id="WWM69592.1"/>
    </source>
</evidence>
<reference evidence="1 2" key="1">
    <citation type="submission" date="2024-02" db="EMBL/GenBank/DDBJ databases">
        <title>Full genome sequence of Sphingomonas kaistensis.</title>
        <authorList>
            <person name="Poletto B.L."/>
            <person name="Silva G."/>
            <person name="Galante D."/>
            <person name="Campos K.R."/>
            <person name="Santos M.B.N."/>
            <person name="Sacchi C.T."/>
        </authorList>
    </citation>
    <scope>NUCLEOTIDE SEQUENCE [LARGE SCALE GENOMIC DNA]</scope>
    <source>
        <strain evidence="1 2">MA4R</strain>
    </source>
</reference>
<organism evidence="1 2">
    <name type="scientific">Sphingomonas kaistensis</name>
    <dbReference type="NCBI Taxonomy" id="298708"/>
    <lineage>
        <taxon>Bacteria</taxon>
        <taxon>Pseudomonadati</taxon>
        <taxon>Pseudomonadota</taxon>
        <taxon>Alphaproteobacteria</taxon>
        <taxon>Sphingomonadales</taxon>
        <taxon>Sphingomonadaceae</taxon>
        <taxon>Sphingomonas</taxon>
    </lineage>
</organism>
<keyword evidence="2" id="KW-1185">Reference proteome</keyword>
<evidence type="ECO:0008006" key="3">
    <source>
        <dbReference type="Google" id="ProtNLM"/>
    </source>
</evidence>
<protein>
    <recommendedName>
        <fullName evidence="3">HD domain-containing protein</fullName>
    </recommendedName>
</protein>
<dbReference type="EMBL" id="CP145607">
    <property type="protein sequence ID" value="WWM69592.1"/>
    <property type="molecule type" value="Genomic_DNA"/>
</dbReference>
<dbReference type="RefSeq" id="WP_338501789.1">
    <property type="nucleotide sequence ID" value="NZ_CP145607.1"/>
</dbReference>
<evidence type="ECO:0000313" key="2">
    <source>
        <dbReference type="Proteomes" id="UP001382935"/>
    </source>
</evidence>
<name>A0ABZ2G0D4_9SPHN</name>
<sequence>MAGPQLMLQAARGPEASAEVAEAAALMPVLRELGHLKRITSAGRSGSLATRLFKQTWSALVAGAEPSDVMRATVAAALAAARLGDLDAAKLRELGLTQAQSVEVLGRGFDAVTDAVDLRLVDDLREALGAGLPDGALPRFVQLLADQPRAGVTCPGKPRLMLQPAENHAEHSITVALYGVLLAPLYDANPTQAFLAGLGHHFHNAAMPDSGFTGEVMLGDLLDGVIERARSTAMDELAPPLRGLFAEVLVPIGSADSAEGRCFNAADVIDRVLEIEQHLVTREASMANVLHDYHLVHAGPVKDFHDRTLADVGLL</sequence>
<proteinExistence type="predicted"/>
<dbReference type="SUPFAM" id="SSF109604">
    <property type="entry name" value="HD-domain/PDEase-like"/>
    <property type="match status" value="1"/>
</dbReference>
<gene>
    <name evidence="1" type="ORF">V6R86_02495</name>
</gene>
<accession>A0ABZ2G0D4</accession>